<comment type="caution">
    <text evidence="2">The sequence shown here is derived from an EMBL/GenBank/DDBJ whole genome shotgun (WGS) entry which is preliminary data.</text>
</comment>
<dbReference type="Proteomes" id="UP000630353">
    <property type="component" value="Unassembled WGS sequence"/>
</dbReference>
<feature type="transmembrane region" description="Helical" evidence="1">
    <location>
        <begin position="41"/>
        <end position="59"/>
    </location>
</feature>
<evidence type="ECO:0000313" key="2">
    <source>
        <dbReference type="EMBL" id="GHD47226.1"/>
    </source>
</evidence>
<gene>
    <name evidence="2" type="ORF">GCM10017083_17340</name>
</gene>
<proteinExistence type="predicted"/>
<sequence>MDAFDTVEPILITMLLMIGIPGLFFVVYSKNVALKRRVGRTAWPIYGVAFAALLFTTGAPLHFKVVAGALFLVLMIFPGRFFKFCDSCGDTIIGINPISPEVKCPVCGGPLSDP</sequence>
<organism evidence="2 3">
    <name type="scientific">Thalassobaculum fulvum</name>
    <dbReference type="NCBI Taxonomy" id="1633335"/>
    <lineage>
        <taxon>Bacteria</taxon>
        <taxon>Pseudomonadati</taxon>
        <taxon>Pseudomonadota</taxon>
        <taxon>Alphaproteobacteria</taxon>
        <taxon>Rhodospirillales</taxon>
        <taxon>Thalassobaculaceae</taxon>
        <taxon>Thalassobaculum</taxon>
    </lineage>
</organism>
<dbReference type="RefSeq" id="WP_189988537.1">
    <property type="nucleotide sequence ID" value="NZ_BMZS01000003.1"/>
</dbReference>
<protein>
    <submittedName>
        <fullName evidence="2">Uncharacterized protein</fullName>
    </submittedName>
</protein>
<dbReference type="AlphaFoldDB" id="A0A918XRL5"/>
<name>A0A918XRL5_9PROT</name>
<feature type="transmembrane region" description="Helical" evidence="1">
    <location>
        <begin position="6"/>
        <end position="29"/>
    </location>
</feature>
<feature type="transmembrane region" description="Helical" evidence="1">
    <location>
        <begin position="65"/>
        <end position="82"/>
    </location>
</feature>
<reference evidence="2" key="1">
    <citation type="journal article" date="2014" name="Int. J. Syst. Evol. Microbiol.">
        <title>Complete genome sequence of Corynebacterium casei LMG S-19264T (=DSM 44701T), isolated from a smear-ripened cheese.</title>
        <authorList>
            <consortium name="US DOE Joint Genome Institute (JGI-PGF)"/>
            <person name="Walter F."/>
            <person name="Albersmeier A."/>
            <person name="Kalinowski J."/>
            <person name="Ruckert C."/>
        </authorList>
    </citation>
    <scope>NUCLEOTIDE SEQUENCE</scope>
    <source>
        <strain evidence="2">KCTC 42651</strain>
    </source>
</reference>
<reference evidence="2" key="2">
    <citation type="submission" date="2020-09" db="EMBL/GenBank/DDBJ databases">
        <authorList>
            <person name="Sun Q."/>
            <person name="Kim S."/>
        </authorList>
    </citation>
    <scope>NUCLEOTIDE SEQUENCE</scope>
    <source>
        <strain evidence="2">KCTC 42651</strain>
    </source>
</reference>
<keyword evidence="1" id="KW-0812">Transmembrane</keyword>
<accession>A0A918XRL5</accession>
<keyword evidence="1" id="KW-0472">Membrane</keyword>
<dbReference type="EMBL" id="BMZS01000003">
    <property type="protein sequence ID" value="GHD47226.1"/>
    <property type="molecule type" value="Genomic_DNA"/>
</dbReference>
<keyword evidence="1" id="KW-1133">Transmembrane helix</keyword>
<keyword evidence="3" id="KW-1185">Reference proteome</keyword>
<evidence type="ECO:0000256" key="1">
    <source>
        <dbReference type="SAM" id="Phobius"/>
    </source>
</evidence>
<evidence type="ECO:0000313" key="3">
    <source>
        <dbReference type="Proteomes" id="UP000630353"/>
    </source>
</evidence>